<evidence type="ECO:0000256" key="1">
    <source>
        <dbReference type="SAM" id="Phobius"/>
    </source>
</evidence>
<reference evidence="2" key="1">
    <citation type="journal article" date="2014" name="Front. Microbiol.">
        <title>High frequency of phylogenetically diverse reductive dehalogenase-homologous genes in deep subseafloor sedimentary metagenomes.</title>
        <authorList>
            <person name="Kawai M."/>
            <person name="Futagami T."/>
            <person name="Toyoda A."/>
            <person name="Takaki Y."/>
            <person name="Nishi S."/>
            <person name="Hori S."/>
            <person name="Arai W."/>
            <person name="Tsubouchi T."/>
            <person name="Morono Y."/>
            <person name="Uchiyama I."/>
            <person name="Ito T."/>
            <person name="Fujiyama A."/>
            <person name="Inagaki F."/>
            <person name="Takami H."/>
        </authorList>
    </citation>
    <scope>NUCLEOTIDE SEQUENCE</scope>
    <source>
        <strain evidence="2">Expedition CK06-06</strain>
    </source>
</reference>
<keyword evidence="1" id="KW-1133">Transmembrane helix</keyword>
<name>X1HKW3_9ZZZZ</name>
<accession>X1HKW3</accession>
<proteinExistence type="predicted"/>
<gene>
    <name evidence="2" type="ORF">S03H2_54942</name>
</gene>
<evidence type="ECO:0000313" key="2">
    <source>
        <dbReference type="EMBL" id="GAH70781.1"/>
    </source>
</evidence>
<organism evidence="2">
    <name type="scientific">marine sediment metagenome</name>
    <dbReference type="NCBI Taxonomy" id="412755"/>
    <lineage>
        <taxon>unclassified sequences</taxon>
        <taxon>metagenomes</taxon>
        <taxon>ecological metagenomes</taxon>
    </lineage>
</organism>
<feature type="transmembrane region" description="Helical" evidence="1">
    <location>
        <begin position="12"/>
        <end position="31"/>
    </location>
</feature>
<keyword evidence="1" id="KW-0472">Membrane</keyword>
<protein>
    <submittedName>
        <fullName evidence="2">Uncharacterized protein</fullName>
    </submittedName>
</protein>
<keyword evidence="1" id="KW-0812">Transmembrane</keyword>
<sequence length="60" mass="6472">MMSVFVESFLGSFMGLVVGGGILMLGGFLGIKHFVRVIMNEVWKNAAEHVTSAVSGKKKK</sequence>
<comment type="caution">
    <text evidence="2">The sequence shown here is derived from an EMBL/GenBank/DDBJ whole genome shotgun (WGS) entry which is preliminary data.</text>
</comment>
<dbReference type="EMBL" id="BARU01035065">
    <property type="protein sequence ID" value="GAH70781.1"/>
    <property type="molecule type" value="Genomic_DNA"/>
</dbReference>
<dbReference type="AlphaFoldDB" id="X1HKW3"/>